<proteinExistence type="predicted"/>
<evidence type="ECO:0000313" key="1">
    <source>
        <dbReference type="EMBL" id="KAJ8686420.1"/>
    </source>
</evidence>
<dbReference type="Proteomes" id="UP001239111">
    <property type="component" value="Chromosome 1"/>
</dbReference>
<reference evidence="1" key="1">
    <citation type="submission" date="2023-04" db="EMBL/GenBank/DDBJ databases">
        <title>A chromosome-level genome assembly of the parasitoid wasp Eretmocerus hayati.</title>
        <authorList>
            <person name="Zhong Y."/>
            <person name="Liu S."/>
            <person name="Liu Y."/>
        </authorList>
    </citation>
    <scope>NUCLEOTIDE SEQUENCE</scope>
    <source>
        <strain evidence="1">ZJU_SS_LIU_2023</strain>
    </source>
</reference>
<accession>A0ACC2PSN5</accession>
<comment type="caution">
    <text evidence="1">The sequence shown here is derived from an EMBL/GenBank/DDBJ whole genome shotgun (WGS) entry which is preliminary data.</text>
</comment>
<evidence type="ECO:0000313" key="2">
    <source>
        <dbReference type="Proteomes" id="UP001239111"/>
    </source>
</evidence>
<dbReference type="EMBL" id="CM056741">
    <property type="protein sequence ID" value="KAJ8686420.1"/>
    <property type="molecule type" value="Genomic_DNA"/>
</dbReference>
<organism evidence="1 2">
    <name type="scientific">Eretmocerus hayati</name>
    <dbReference type="NCBI Taxonomy" id="131215"/>
    <lineage>
        <taxon>Eukaryota</taxon>
        <taxon>Metazoa</taxon>
        <taxon>Ecdysozoa</taxon>
        <taxon>Arthropoda</taxon>
        <taxon>Hexapoda</taxon>
        <taxon>Insecta</taxon>
        <taxon>Pterygota</taxon>
        <taxon>Neoptera</taxon>
        <taxon>Endopterygota</taxon>
        <taxon>Hymenoptera</taxon>
        <taxon>Apocrita</taxon>
        <taxon>Proctotrupomorpha</taxon>
        <taxon>Chalcidoidea</taxon>
        <taxon>Aphelinidae</taxon>
        <taxon>Aphelininae</taxon>
        <taxon>Eretmocerus</taxon>
    </lineage>
</organism>
<keyword evidence="2" id="KW-1185">Reference proteome</keyword>
<protein>
    <submittedName>
        <fullName evidence="1">Uncharacterized protein</fullName>
    </submittedName>
</protein>
<name>A0ACC2PSN5_9HYME</name>
<sequence>MWRRTREVISSCYVFLKKCRRIRSNFEDDFAGILRNLEDDVDDPPVRLGPQLPFYAEVAAVRDQSTLMHRPDTPQARRRSPPELVDKVRLALQEMCGPDLVQPLTSPLQNPADQRQQLCIEPSAGTSVDENPTMTRSNTEVEDQSRQLLCIHPPVSGFGDEERDDLSDDWFST</sequence>
<gene>
    <name evidence="1" type="ORF">QAD02_022214</name>
</gene>